<dbReference type="PROSITE" id="PS00972">
    <property type="entry name" value="USP_1"/>
    <property type="match status" value="1"/>
</dbReference>
<feature type="compositionally biased region" description="Polar residues" evidence="8">
    <location>
        <begin position="678"/>
        <end position="687"/>
    </location>
</feature>
<keyword evidence="11" id="KW-1185">Reference proteome</keyword>
<gene>
    <name evidence="10" type="ORF">CC85DRAFT_284275</name>
</gene>
<dbReference type="InterPro" id="IPR050164">
    <property type="entry name" value="Peptidase_C19"/>
</dbReference>
<dbReference type="AlphaFoldDB" id="A0A0J0XRQ7"/>
<feature type="region of interest" description="Disordered" evidence="8">
    <location>
        <begin position="38"/>
        <end position="63"/>
    </location>
</feature>
<reference evidence="10 11" key="1">
    <citation type="submission" date="2015-03" db="EMBL/GenBank/DDBJ databases">
        <title>Genomics and transcriptomics of the oil-accumulating basidiomycete yeast T. oleaginosus allow insights into substrate utilization and the diverse evolutionary trajectories of mating systems in fungi.</title>
        <authorList>
            <consortium name="DOE Joint Genome Institute"/>
            <person name="Kourist R."/>
            <person name="Kracht O."/>
            <person name="Bracharz F."/>
            <person name="Lipzen A."/>
            <person name="Nolan M."/>
            <person name="Ohm R."/>
            <person name="Grigoriev I."/>
            <person name="Sun S."/>
            <person name="Heitman J."/>
            <person name="Bruck T."/>
            <person name="Nowrousian M."/>
        </authorList>
    </citation>
    <scope>NUCLEOTIDE SEQUENCE [LARGE SCALE GENOMIC DNA]</scope>
    <source>
        <strain evidence="10 11">IBC0246</strain>
    </source>
</reference>
<dbReference type="SUPFAM" id="SSF54001">
    <property type="entry name" value="Cysteine proteinases"/>
    <property type="match status" value="1"/>
</dbReference>
<dbReference type="Gene3D" id="3.90.70.10">
    <property type="entry name" value="Cysteine proteinases"/>
    <property type="match status" value="1"/>
</dbReference>
<accession>A0A0J0XRQ7</accession>
<evidence type="ECO:0000259" key="9">
    <source>
        <dbReference type="PROSITE" id="PS50235"/>
    </source>
</evidence>
<organism evidence="10 11">
    <name type="scientific">Cutaneotrichosporon oleaginosum</name>
    <dbReference type="NCBI Taxonomy" id="879819"/>
    <lineage>
        <taxon>Eukaryota</taxon>
        <taxon>Fungi</taxon>
        <taxon>Dikarya</taxon>
        <taxon>Basidiomycota</taxon>
        <taxon>Agaricomycotina</taxon>
        <taxon>Tremellomycetes</taxon>
        <taxon>Trichosporonales</taxon>
        <taxon>Trichosporonaceae</taxon>
        <taxon>Cutaneotrichosporon</taxon>
    </lineage>
</organism>
<evidence type="ECO:0000256" key="5">
    <source>
        <dbReference type="ARBA" id="ARBA00022786"/>
    </source>
</evidence>
<comment type="similarity">
    <text evidence="2">Belongs to the peptidase C19 family.</text>
</comment>
<dbReference type="OrthoDB" id="289038at2759"/>
<dbReference type="EC" id="3.4.19.12" evidence="3"/>
<dbReference type="GO" id="GO:0006508">
    <property type="term" value="P:proteolysis"/>
    <property type="evidence" value="ECO:0007669"/>
    <property type="project" value="UniProtKB-KW"/>
</dbReference>
<evidence type="ECO:0000256" key="3">
    <source>
        <dbReference type="ARBA" id="ARBA00012759"/>
    </source>
</evidence>
<dbReference type="STRING" id="879819.A0A0J0XRQ7"/>
<feature type="region of interest" description="Disordered" evidence="8">
    <location>
        <begin position="582"/>
        <end position="737"/>
    </location>
</feature>
<dbReference type="Pfam" id="PF00443">
    <property type="entry name" value="UCH"/>
    <property type="match status" value="1"/>
</dbReference>
<evidence type="ECO:0000256" key="8">
    <source>
        <dbReference type="SAM" id="MobiDB-lite"/>
    </source>
</evidence>
<evidence type="ECO:0000256" key="4">
    <source>
        <dbReference type="ARBA" id="ARBA00022670"/>
    </source>
</evidence>
<dbReference type="InterPro" id="IPR028889">
    <property type="entry name" value="USP"/>
</dbReference>
<evidence type="ECO:0000256" key="1">
    <source>
        <dbReference type="ARBA" id="ARBA00000707"/>
    </source>
</evidence>
<evidence type="ECO:0000313" key="11">
    <source>
        <dbReference type="Proteomes" id="UP000053611"/>
    </source>
</evidence>
<feature type="compositionally biased region" description="Polar residues" evidence="8">
    <location>
        <begin position="693"/>
        <end position="705"/>
    </location>
</feature>
<protein>
    <recommendedName>
        <fullName evidence="3">ubiquitinyl hydrolase 1</fullName>
        <ecNumber evidence="3">3.4.19.12</ecNumber>
    </recommendedName>
</protein>
<keyword evidence="7" id="KW-0788">Thiol protease</keyword>
<dbReference type="GO" id="GO:0004843">
    <property type="term" value="F:cysteine-type deubiquitinase activity"/>
    <property type="evidence" value="ECO:0007669"/>
    <property type="project" value="UniProtKB-EC"/>
</dbReference>
<comment type="catalytic activity">
    <reaction evidence="1">
        <text>Thiol-dependent hydrolysis of ester, thioester, amide, peptide and isopeptide bonds formed by the C-terminal Gly of ubiquitin (a 76-residue protein attached to proteins as an intracellular targeting signal).</text>
        <dbReference type="EC" id="3.4.19.12"/>
    </reaction>
</comment>
<dbReference type="GO" id="GO:0005634">
    <property type="term" value="C:nucleus"/>
    <property type="evidence" value="ECO:0007669"/>
    <property type="project" value="TreeGrafter"/>
</dbReference>
<dbReference type="InterPro" id="IPR038765">
    <property type="entry name" value="Papain-like_cys_pep_sf"/>
</dbReference>
<name>A0A0J0XRQ7_9TREE</name>
<dbReference type="GeneID" id="28983287"/>
<dbReference type="GO" id="GO:0005829">
    <property type="term" value="C:cytosol"/>
    <property type="evidence" value="ECO:0007669"/>
    <property type="project" value="TreeGrafter"/>
</dbReference>
<dbReference type="RefSeq" id="XP_018280258.1">
    <property type="nucleotide sequence ID" value="XM_018422684.1"/>
</dbReference>
<dbReference type="EMBL" id="KQ087192">
    <property type="protein sequence ID" value="KLT43767.1"/>
    <property type="molecule type" value="Genomic_DNA"/>
</dbReference>
<dbReference type="PANTHER" id="PTHR24006">
    <property type="entry name" value="UBIQUITIN CARBOXYL-TERMINAL HYDROLASE"/>
    <property type="match status" value="1"/>
</dbReference>
<keyword evidence="5" id="KW-0833">Ubl conjugation pathway</keyword>
<dbReference type="InterPro" id="IPR018200">
    <property type="entry name" value="USP_CS"/>
</dbReference>
<dbReference type="Proteomes" id="UP000053611">
    <property type="component" value="Unassembled WGS sequence"/>
</dbReference>
<evidence type="ECO:0000256" key="7">
    <source>
        <dbReference type="ARBA" id="ARBA00022807"/>
    </source>
</evidence>
<keyword evidence="6" id="KW-0378">Hydrolase</keyword>
<keyword evidence="4" id="KW-0645">Protease</keyword>
<evidence type="ECO:0000256" key="2">
    <source>
        <dbReference type="ARBA" id="ARBA00009085"/>
    </source>
</evidence>
<feature type="compositionally biased region" description="Low complexity" evidence="8">
    <location>
        <begin position="706"/>
        <end position="720"/>
    </location>
</feature>
<evidence type="ECO:0000313" key="10">
    <source>
        <dbReference type="EMBL" id="KLT43767.1"/>
    </source>
</evidence>
<proteinExistence type="inferred from homology"/>
<evidence type="ECO:0000256" key="6">
    <source>
        <dbReference type="ARBA" id="ARBA00022801"/>
    </source>
</evidence>
<dbReference type="InterPro" id="IPR001394">
    <property type="entry name" value="Peptidase_C19_UCH"/>
</dbReference>
<feature type="compositionally biased region" description="Basic and acidic residues" evidence="8">
    <location>
        <begin position="614"/>
        <end position="627"/>
    </location>
</feature>
<feature type="domain" description="USP" evidence="9">
    <location>
        <begin position="143"/>
        <end position="436"/>
    </location>
</feature>
<feature type="compositionally biased region" description="Polar residues" evidence="8">
    <location>
        <begin position="598"/>
        <end position="613"/>
    </location>
</feature>
<dbReference type="GO" id="GO:0016579">
    <property type="term" value="P:protein deubiquitination"/>
    <property type="evidence" value="ECO:0007669"/>
    <property type="project" value="InterPro"/>
</dbReference>
<feature type="region of interest" description="Disordered" evidence="8">
    <location>
        <begin position="1010"/>
        <end position="1029"/>
    </location>
</feature>
<dbReference type="PANTHER" id="PTHR24006:SF888">
    <property type="entry name" value="UBIQUITIN CARBOXYL-TERMINAL HYDROLASE 30"/>
    <property type="match status" value="1"/>
</dbReference>
<sequence length="1140" mass="127827">MPPKKYQKDWSWCNLIDSSEEITLEHCRLAAGLHPSISPKACPLPSPARNRPKSKSPVTSKDLRNCHGKRAISIDSNSSDSSTDKSVVALDKKGDCQAKRCHNNPRCFSHLGMEEWWKDHARESFIKPRMGVELRERNDSGPPGLRNYGATCYANAFLQVWFHNVSFRNGVFEAVGDRVNPLFHLAKIFAAMRYTRRSVVDPGALIEALRLNKGAQQDAAEFSKLFMDLIEKQFKAQGGLLAGFVAEQFAGRLEYRTKCNTCGYTSSNTSPFMELEIPLRDGCSLEGQLRAMLAPELLDGDNKYRCPNCDSLQPASRSTHLQHLPLALHFALNRFEYTLTSDERKKSKARIYYPRKLRLENIDYDLHGVVVHQGTMAIHGHFTAEVYDENDKEWYFCSDGEVSKLSERTTKKIKLDPDFPDDQVSRDAYMLVYQRRRNPPPQRHAPEHMRREIELDNDEFTGAIAAQFDRSDLLGDAFDVLVKEKEAVLKLLPGDDCVVSRAALAGWFASDKLKTKWFVPNNMRCHHGRYDPNASGFRLVSRAALARLKAFYDGEWDHLASEYPTINPAAFEVLKEFQTDVQKEKTSAPAHENGGQPEFSTESRASFTTSTVGSDKENEPPAEERDGYTTPDEEAQSSSKTLQAEDDHTTPTVNGSAPQPACSYPHRPSSPDPLALNGATSGSTHGSEMSVATEPQPSTSSSMNWGSPPGSVAGPSGGAPEENSNASDSDDDVHCLSPPPDFPEFDICIQCVTEEYERKAGDTRQAELLDEFKRANERGGQYLLPRAWTTAWAKNKLSPGVPPTDPEYTIFCKHDRPFPGDKKVDCVSEEAILILRSVLGEFPVFDEAANQCEECCAAQEVSNNERAAWLARVKDEEKLYKNNRNQSQVFGTRNYLLPQSFFEQWETYLKGPVERPTLQLDLCPHGLLDFDPGLDKAEYINSYGWEQLCELYNFPVEDGVSVEYDAQPAKGKRIAMHKASLATCGPCRAERFSDWKEMWLPIVVGENEGPTSNDWTRRRPPPRGRRGKEAQILVTKRTSIVEVQMELYEMFKITPFSQRLTHHGRELDRQETIGGIGVLMGDHFNLHEVVEVDNDFGMIVEEGEGFGGTALVGQKSCEHCTMFNDPGAAECQMCGLPFTA</sequence>
<dbReference type="PROSITE" id="PS00973">
    <property type="entry name" value="USP_2"/>
    <property type="match status" value="1"/>
</dbReference>
<dbReference type="PROSITE" id="PS50235">
    <property type="entry name" value="USP_3"/>
    <property type="match status" value="1"/>
</dbReference>